<dbReference type="PROSITE" id="PS01124">
    <property type="entry name" value="HTH_ARAC_FAMILY_2"/>
    <property type="match status" value="1"/>
</dbReference>
<name>A0A1N7S4X0_9BURK</name>
<proteinExistence type="predicted"/>
<feature type="region of interest" description="Disordered" evidence="4">
    <location>
        <begin position="327"/>
        <end position="366"/>
    </location>
</feature>
<dbReference type="EMBL" id="CYGY02000032">
    <property type="protein sequence ID" value="SIT42348.1"/>
    <property type="molecule type" value="Genomic_DNA"/>
</dbReference>
<comment type="caution">
    <text evidence="6">The sequence shown here is derived from an EMBL/GenBank/DDBJ whole genome shotgun (WGS) entry which is preliminary data.</text>
</comment>
<organism evidence="6 7">
    <name type="scientific">Paraburkholderia piptadeniae</name>
    <dbReference type="NCBI Taxonomy" id="1701573"/>
    <lineage>
        <taxon>Bacteria</taxon>
        <taxon>Pseudomonadati</taxon>
        <taxon>Pseudomonadota</taxon>
        <taxon>Betaproteobacteria</taxon>
        <taxon>Burkholderiales</taxon>
        <taxon>Burkholderiaceae</taxon>
        <taxon>Paraburkholderia</taxon>
    </lineage>
</organism>
<dbReference type="SUPFAM" id="SSF51215">
    <property type="entry name" value="Regulatory protein AraC"/>
    <property type="match status" value="1"/>
</dbReference>
<feature type="domain" description="HTH araC/xylS-type" evidence="5">
    <location>
        <begin position="193"/>
        <end position="251"/>
    </location>
</feature>
<dbReference type="PANTHER" id="PTHR46796">
    <property type="entry name" value="HTH-TYPE TRANSCRIPTIONAL ACTIVATOR RHAS-RELATED"/>
    <property type="match status" value="1"/>
</dbReference>
<dbReference type="GO" id="GO:0043565">
    <property type="term" value="F:sequence-specific DNA binding"/>
    <property type="evidence" value="ECO:0007669"/>
    <property type="project" value="InterPro"/>
</dbReference>
<dbReference type="AlphaFoldDB" id="A0A1N7S4X0"/>
<evidence type="ECO:0000313" key="7">
    <source>
        <dbReference type="Proteomes" id="UP000195569"/>
    </source>
</evidence>
<keyword evidence="2" id="KW-0238">DNA-binding</keyword>
<keyword evidence="3" id="KW-0804">Transcription</keyword>
<dbReference type="Pfam" id="PF02311">
    <property type="entry name" value="AraC_binding"/>
    <property type="match status" value="1"/>
</dbReference>
<feature type="region of interest" description="Disordered" evidence="4">
    <location>
        <begin position="1"/>
        <end position="33"/>
    </location>
</feature>
<dbReference type="InterPro" id="IPR037923">
    <property type="entry name" value="HTH-like"/>
</dbReference>
<evidence type="ECO:0000256" key="4">
    <source>
        <dbReference type="SAM" id="MobiDB-lite"/>
    </source>
</evidence>
<dbReference type="InterPro" id="IPR009057">
    <property type="entry name" value="Homeodomain-like_sf"/>
</dbReference>
<dbReference type="InterPro" id="IPR018060">
    <property type="entry name" value="HTH_AraC"/>
</dbReference>
<dbReference type="PANTHER" id="PTHR46796:SF2">
    <property type="entry name" value="TRANSCRIPTIONAL REGULATORY PROTEIN"/>
    <property type="match status" value="1"/>
</dbReference>
<evidence type="ECO:0000256" key="2">
    <source>
        <dbReference type="ARBA" id="ARBA00023125"/>
    </source>
</evidence>
<sequence length="366" mass="39845">MRHGRGAHKASAIQPWSRPAEQQPAPDAHGKRDWIRRAPAQGGVERIEAFFQHNGYALHRHDTYAIGRTLAGVQSFHYRRSERNSLPGGTIVLHPDEPHDGQAGTDEGFRYRMIYVEPALFQAALGGKPLPFIEGGLSDDPRLAAATQALLQGIDAAMDPLEQDDALYDLAHALDAVSGARPLRASADFRAALLARDYLHTALERAVTLDELASASGRDRWSLSRDFRAFFGTSPHRYLTMRRLDAVREALLRGHPRGRGGRRRFRGPESYDAAFHGGLRRDAVALAEDAQEPVPLKTGSARGPALRPCTNVQDARESAHLHSVAWTSTKETPCPLPISQPDSCPSISPTNSAASTSSGGRASSPK</sequence>
<dbReference type="Proteomes" id="UP000195569">
    <property type="component" value="Unassembled WGS sequence"/>
</dbReference>
<dbReference type="SUPFAM" id="SSF46689">
    <property type="entry name" value="Homeodomain-like"/>
    <property type="match status" value="1"/>
</dbReference>
<gene>
    <name evidence="6" type="ORF">BN2476_320065</name>
</gene>
<dbReference type="Gene3D" id="1.10.10.60">
    <property type="entry name" value="Homeodomain-like"/>
    <property type="match status" value="1"/>
</dbReference>
<reference evidence="6" key="1">
    <citation type="submission" date="2016-12" db="EMBL/GenBank/DDBJ databases">
        <authorList>
            <person name="Moulin L."/>
        </authorList>
    </citation>
    <scope>NUCLEOTIDE SEQUENCE [LARGE SCALE GENOMIC DNA]</scope>
    <source>
        <strain evidence="6">STM 7183</strain>
    </source>
</reference>
<evidence type="ECO:0000259" key="5">
    <source>
        <dbReference type="PROSITE" id="PS01124"/>
    </source>
</evidence>
<dbReference type="InterPro" id="IPR050204">
    <property type="entry name" value="AraC_XylS_family_regulators"/>
</dbReference>
<dbReference type="InterPro" id="IPR003313">
    <property type="entry name" value="AraC-bd"/>
</dbReference>
<protein>
    <submittedName>
        <fullName evidence="6">AraC family transcriptional regulator (Modular protein)</fullName>
    </submittedName>
</protein>
<keyword evidence="7" id="KW-1185">Reference proteome</keyword>
<keyword evidence="1" id="KW-0805">Transcription regulation</keyword>
<dbReference type="GO" id="GO:0003700">
    <property type="term" value="F:DNA-binding transcription factor activity"/>
    <property type="evidence" value="ECO:0007669"/>
    <property type="project" value="InterPro"/>
</dbReference>
<feature type="compositionally biased region" description="Low complexity" evidence="4">
    <location>
        <begin position="345"/>
        <end position="366"/>
    </location>
</feature>
<evidence type="ECO:0000256" key="3">
    <source>
        <dbReference type="ARBA" id="ARBA00023163"/>
    </source>
</evidence>
<evidence type="ECO:0000256" key="1">
    <source>
        <dbReference type="ARBA" id="ARBA00023015"/>
    </source>
</evidence>
<evidence type="ECO:0000313" key="6">
    <source>
        <dbReference type="EMBL" id="SIT42348.1"/>
    </source>
</evidence>
<accession>A0A1N7S4X0</accession>